<dbReference type="SUPFAM" id="SSF52833">
    <property type="entry name" value="Thioredoxin-like"/>
    <property type="match status" value="1"/>
</dbReference>
<gene>
    <name evidence="6" type="ORF">ACFSQW_11825</name>
</gene>
<keyword evidence="4" id="KW-0676">Redox-active center</keyword>
<evidence type="ECO:0000256" key="4">
    <source>
        <dbReference type="ARBA" id="ARBA00023284"/>
    </source>
</evidence>
<dbReference type="RefSeq" id="WP_210353450.1">
    <property type="nucleotide sequence ID" value="NZ_JAEQMU010000001.1"/>
</dbReference>
<dbReference type="Proteomes" id="UP001597440">
    <property type="component" value="Unassembled WGS sequence"/>
</dbReference>
<dbReference type="InterPro" id="IPR036249">
    <property type="entry name" value="Thioredoxin-like_sf"/>
</dbReference>
<dbReference type="PROSITE" id="PS51352">
    <property type="entry name" value="THIOREDOXIN_2"/>
    <property type="match status" value="1"/>
</dbReference>
<protein>
    <submittedName>
        <fullName evidence="6">TlpA family protein disulfide reductase</fullName>
    </submittedName>
</protein>
<dbReference type="InterPro" id="IPR012336">
    <property type="entry name" value="Thioredoxin-like_fold"/>
</dbReference>
<organism evidence="6 7">
    <name type="scientific">Sphingobacterium tabacisoli</name>
    <dbReference type="NCBI Taxonomy" id="2044855"/>
    <lineage>
        <taxon>Bacteria</taxon>
        <taxon>Pseudomonadati</taxon>
        <taxon>Bacteroidota</taxon>
        <taxon>Sphingobacteriia</taxon>
        <taxon>Sphingobacteriales</taxon>
        <taxon>Sphingobacteriaceae</taxon>
        <taxon>Sphingobacterium</taxon>
    </lineage>
</organism>
<sequence>MKTSKMKLKLLGLVVYLTIFTSYTARGETKSHSPRTDSLKMAYPFELKDNNGMMVRMEDFRGKVVVLDFWYTRCVPCMVMAKPLADMREYYRDNPDVVFIDVNLDKEVEKWKNSLVNGSKLGKETFFYTDSLSISLSTAPVGFFNDITKYYEMTGVPTWIIIGAKGEILERKPPRPLPSMNGIESAGSLRFKAIINEYLLSNSKEAKAQ</sequence>
<evidence type="ECO:0000313" key="7">
    <source>
        <dbReference type="Proteomes" id="UP001597440"/>
    </source>
</evidence>
<dbReference type="PANTHER" id="PTHR42852">
    <property type="entry name" value="THIOL:DISULFIDE INTERCHANGE PROTEIN DSBE"/>
    <property type="match status" value="1"/>
</dbReference>
<dbReference type="InterPro" id="IPR013766">
    <property type="entry name" value="Thioredoxin_domain"/>
</dbReference>
<evidence type="ECO:0000256" key="2">
    <source>
        <dbReference type="ARBA" id="ARBA00022748"/>
    </source>
</evidence>
<feature type="domain" description="Thioredoxin" evidence="5">
    <location>
        <begin position="36"/>
        <end position="200"/>
    </location>
</feature>
<proteinExistence type="predicted"/>
<comment type="caution">
    <text evidence="6">The sequence shown here is derived from an EMBL/GenBank/DDBJ whole genome shotgun (WGS) entry which is preliminary data.</text>
</comment>
<dbReference type="EMBL" id="JBHULD010000014">
    <property type="protein sequence ID" value="MFD2555084.1"/>
    <property type="molecule type" value="Genomic_DNA"/>
</dbReference>
<reference evidence="7" key="1">
    <citation type="journal article" date="2019" name="Int. J. Syst. Evol. Microbiol.">
        <title>The Global Catalogue of Microorganisms (GCM) 10K type strain sequencing project: providing services to taxonomists for standard genome sequencing and annotation.</title>
        <authorList>
            <consortium name="The Broad Institute Genomics Platform"/>
            <consortium name="The Broad Institute Genome Sequencing Center for Infectious Disease"/>
            <person name="Wu L."/>
            <person name="Ma J."/>
        </authorList>
    </citation>
    <scope>NUCLEOTIDE SEQUENCE [LARGE SCALE GENOMIC DNA]</scope>
    <source>
        <strain evidence="7">KCTC 52298</strain>
    </source>
</reference>
<dbReference type="PANTHER" id="PTHR42852:SF6">
    <property type="entry name" value="THIOL:DISULFIDE INTERCHANGE PROTEIN DSBE"/>
    <property type="match status" value="1"/>
</dbReference>
<keyword evidence="2" id="KW-0201">Cytochrome c-type biogenesis</keyword>
<evidence type="ECO:0000313" key="6">
    <source>
        <dbReference type="EMBL" id="MFD2555084.1"/>
    </source>
</evidence>
<accession>A0ABW5L306</accession>
<dbReference type="Gene3D" id="3.40.30.10">
    <property type="entry name" value="Glutaredoxin"/>
    <property type="match status" value="1"/>
</dbReference>
<keyword evidence="7" id="KW-1185">Reference proteome</keyword>
<dbReference type="CDD" id="cd02966">
    <property type="entry name" value="TlpA_like_family"/>
    <property type="match status" value="1"/>
</dbReference>
<evidence type="ECO:0000256" key="1">
    <source>
        <dbReference type="ARBA" id="ARBA00004196"/>
    </source>
</evidence>
<keyword evidence="3" id="KW-1015">Disulfide bond</keyword>
<comment type="subcellular location">
    <subcellularLocation>
        <location evidence="1">Cell envelope</location>
    </subcellularLocation>
</comment>
<dbReference type="Pfam" id="PF13905">
    <property type="entry name" value="Thioredoxin_8"/>
    <property type="match status" value="1"/>
</dbReference>
<name>A0ABW5L306_9SPHI</name>
<dbReference type="InterPro" id="IPR050553">
    <property type="entry name" value="Thioredoxin_ResA/DsbE_sf"/>
</dbReference>
<evidence type="ECO:0000259" key="5">
    <source>
        <dbReference type="PROSITE" id="PS51352"/>
    </source>
</evidence>
<evidence type="ECO:0000256" key="3">
    <source>
        <dbReference type="ARBA" id="ARBA00023157"/>
    </source>
</evidence>